<reference evidence="2" key="1">
    <citation type="submission" date="2019-12" db="EMBL/GenBank/DDBJ databases">
        <title>Genome sequencing and annotation of Brassica cretica.</title>
        <authorList>
            <person name="Studholme D.J."/>
            <person name="Sarris P.F."/>
        </authorList>
    </citation>
    <scope>NUCLEOTIDE SEQUENCE</scope>
    <source>
        <strain evidence="2">PFS-102/07</strain>
        <tissue evidence="2">Leaf</tissue>
    </source>
</reference>
<dbReference type="AlphaFoldDB" id="A0A8S9M3P8"/>
<dbReference type="EMBL" id="QGKY02000089">
    <property type="protein sequence ID" value="KAF2613037.1"/>
    <property type="molecule type" value="Genomic_DNA"/>
</dbReference>
<name>A0A8S9M3P8_BRACR</name>
<comment type="caution">
    <text evidence="2">The sequence shown here is derived from an EMBL/GenBank/DDBJ whole genome shotgun (WGS) entry which is preliminary data.</text>
</comment>
<feature type="region of interest" description="Disordered" evidence="1">
    <location>
        <begin position="1"/>
        <end position="20"/>
    </location>
</feature>
<sequence>MASETNMLYGSDGASGKKRVGPQIASLISEYRRQNRHGFNRGAPETPERKRDGAAGELCCM</sequence>
<protein>
    <submittedName>
        <fullName evidence="2">Uncharacterized protein</fullName>
    </submittedName>
</protein>
<evidence type="ECO:0000256" key="1">
    <source>
        <dbReference type="SAM" id="MobiDB-lite"/>
    </source>
</evidence>
<gene>
    <name evidence="2" type="ORF">F2Q70_00011027</name>
</gene>
<evidence type="ECO:0000313" key="2">
    <source>
        <dbReference type="EMBL" id="KAF2613037.1"/>
    </source>
</evidence>
<proteinExistence type="predicted"/>
<accession>A0A8S9M3P8</accession>
<organism evidence="2">
    <name type="scientific">Brassica cretica</name>
    <name type="common">Mustard</name>
    <dbReference type="NCBI Taxonomy" id="69181"/>
    <lineage>
        <taxon>Eukaryota</taxon>
        <taxon>Viridiplantae</taxon>
        <taxon>Streptophyta</taxon>
        <taxon>Embryophyta</taxon>
        <taxon>Tracheophyta</taxon>
        <taxon>Spermatophyta</taxon>
        <taxon>Magnoliopsida</taxon>
        <taxon>eudicotyledons</taxon>
        <taxon>Gunneridae</taxon>
        <taxon>Pentapetalae</taxon>
        <taxon>rosids</taxon>
        <taxon>malvids</taxon>
        <taxon>Brassicales</taxon>
        <taxon>Brassicaceae</taxon>
        <taxon>Brassiceae</taxon>
        <taxon>Brassica</taxon>
    </lineage>
</organism>
<feature type="region of interest" description="Disordered" evidence="1">
    <location>
        <begin position="33"/>
        <end position="61"/>
    </location>
</feature>